<dbReference type="SUPFAM" id="SSF52799">
    <property type="entry name" value="(Phosphotyrosine protein) phosphatases II"/>
    <property type="match status" value="1"/>
</dbReference>
<organism evidence="3 4">
    <name type="scientific">Clostridium baratii str. Sullivan</name>
    <dbReference type="NCBI Taxonomy" id="1415775"/>
    <lineage>
        <taxon>Bacteria</taxon>
        <taxon>Bacillati</taxon>
        <taxon>Bacillota</taxon>
        <taxon>Clostridia</taxon>
        <taxon>Eubacteriales</taxon>
        <taxon>Clostridiaceae</taxon>
        <taxon>Clostridium</taxon>
    </lineage>
</organism>
<name>A0A0A7FW10_9CLOT</name>
<sequence length="334" mass="38679">MERLDGTLEKIENNQSIIIKLNRICKDAKLYYKDTIKGENTFLMDIKNTDTIEFKDPKPDNRTFYEIESDGEKLILAERLVPLKNFCNFRDLGGYTTKDGRKVKWGLFYRSEELSNLTGKDLEYFKTLDIKYVLDYRSDSEEKKAKDVEVDGVKNIHISAMSSLDNDNLDMTQYVGEMLSGKSSSITPKEILEEGYKDMPINNKAYKELMNLFKDPSNTAILQHCTAGKDRTGIGSALILLALGVDEDTVINDYLKSNDYRAKSNEKLLDMCKDYLKDDKMKNLIKDILGVDKEFLLLSIKTIKDNYSSFDEYFKCEYGLDEELMKKLRNEYLY</sequence>
<reference evidence="3 4" key="1">
    <citation type="journal article" date="2015" name="Infect. Genet. Evol.">
        <title>Genomic sequences of six botulinum neurotoxin-producing strains representing three clostridial species illustrate the mobility and diversity of botulinum neurotoxin genes.</title>
        <authorList>
            <person name="Smith T.J."/>
            <person name="Hill K.K."/>
            <person name="Xie G."/>
            <person name="Foley B.T."/>
            <person name="Williamson C.H."/>
            <person name="Foster J.T."/>
            <person name="Johnson S.L."/>
            <person name="Chertkov O."/>
            <person name="Teshima H."/>
            <person name="Gibbons H.S."/>
            <person name="Johnsky L.A."/>
            <person name="Karavis M.A."/>
            <person name="Smith L.A."/>
        </authorList>
    </citation>
    <scope>NUCLEOTIDE SEQUENCE [LARGE SCALE GENOMIC DNA]</scope>
    <source>
        <strain evidence="3">Sullivan</strain>
    </source>
</reference>
<dbReference type="EMBL" id="CP006905">
    <property type="protein sequence ID" value="AIY83041.1"/>
    <property type="molecule type" value="Genomic_DNA"/>
</dbReference>
<dbReference type="PANTHER" id="PTHR31126:SF1">
    <property type="entry name" value="TYROSINE SPECIFIC PROTEIN PHOSPHATASES DOMAIN-CONTAINING PROTEIN"/>
    <property type="match status" value="1"/>
</dbReference>
<dbReference type="STRING" id="1561.NPD11_10"/>
<evidence type="ECO:0000313" key="3">
    <source>
        <dbReference type="EMBL" id="AIY83041.1"/>
    </source>
</evidence>
<dbReference type="Proteomes" id="UP000030635">
    <property type="component" value="Chromosome"/>
</dbReference>
<dbReference type="PANTHER" id="PTHR31126">
    <property type="entry name" value="TYROSINE-PROTEIN PHOSPHATASE"/>
    <property type="match status" value="1"/>
</dbReference>
<protein>
    <submittedName>
        <fullName evidence="3">Tyrosine phosphatase family protein</fullName>
    </submittedName>
</protein>
<dbReference type="PROSITE" id="PS50056">
    <property type="entry name" value="TYR_PHOSPHATASE_2"/>
    <property type="match status" value="1"/>
</dbReference>
<keyword evidence="4" id="KW-1185">Reference proteome</keyword>
<dbReference type="InterPro" id="IPR029021">
    <property type="entry name" value="Prot-tyrosine_phosphatase-like"/>
</dbReference>
<dbReference type="OrthoDB" id="9815473at2"/>
<dbReference type="AlphaFoldDB" id="A0A0A7FW10"/>
<proteinExistence type="inferred from homology"/>
<dbReference type="InterPro" id="IPR026893">
    <property type="entry name" value="Tyr/Ser_Pase_IphP-type"/>
</dbReference>
<dbReference type="Gene3D" id="3.90.190.10">
    <property type="entry name" value="Protein tyrosine phosphatase superfamily"/>
    <property type="match status" value="1"/>
</dbReference>
<evidence type="ECO:0000313" key="4">
    <source>
        <dbReference type="Proteomes" id="UP000030635"/>
    </source>
</evidence>
<dbReference type="eggNOG" id="COG2365">
    <property type="taxonomic scope" value="Bacteria"/>
</dbReference>
<comment type="similarity">
    <text evidence="1">Belongs to the protein-tyrosine phosphatase family.</text>
</comment>
<dbReference type="GO" id="GO:0004721">
    <property type="term" value="F:phosphoprotein phosphatase activity"/>
    <property type="evidence" value="ECO:0007669"/>
    <property type="project" value="InterPro"/>
</dbReference>
<accession>A0A0A7FW10</accession>
<dbReference type="Pfam" id="PF13350">
    <property type="entry name" value="Y_phosphatase3"/>
    <property type="match status" value="1"/>
</dbReference>
<feature type="domain" description="Tyrosine specific protein phosphatases" evidence="2">
    <location>
        <begin position="207"/>
        <end position="269"/>
    </location>
</feature>
<dbReference type="HOGENOM" id="CLU_057546_0_1_9"/>
<gene>
    <name evidence="3" type="ORF">U729_3028</name>
</gene>
<evidence type="ECO:0000256" key="1">
    <source>
        <dbReference type="ARBA" id="ARBA00009580"/>
    </source>
</evidence>
<dbReference type="KEGG" id="cbv:U729_3028"/>
<dbReference type="InterPro" id="IPR000387">
    <property type="entry name" value="Tyr_Pase_dom"/>
</dbReference>
<dbReference type="RefSeq" id="WP_039316432.1">
    <property type="nucleotide sequence ID" value="NZ_CP006905.1"/>
</dbReference>
<evidence type="ECO:0000259" key="2">
    <source>
        <dbReference type="PROSITE" id="PS50056"/>
    </source>
</evidence>